<feature type="transmembrane region" description="Helical" evidence="1">
    <location>
        <begin position="105"/>
        <end position="122"/>
    </location>
</feature>
<dbReference type="InterPro" id="IPR018650">
    <property type="entry name" value="STSV1_Orf64"/>
</dbReference>
<accession>A0A2M9BFT1</accession>
<keyword evidence="1" id="KW-0472">Membrane</keyword>
<evidence type="ECO:0000256" key="1">
    <source>
        <dbReference type="SAM" id="Phobius"/>
    </source>
</evidence>
<comment type="caution">
    <text evidence="2">The sequence shown here is derived from an EMBL/GenBank/DDBJ whole genome shotgun (WGS) entry which is preliminary data.</text>
</comment>
<dbReference type="Proteomes" id="UP000230842">
    <property type="component" value="Unassembled WGS sequence"/>
</dbReference>
<proteinExistence type="predicted"/>
<protein>
    <submittedName>
        <fullName evidence="2">Putative membrane protein DUF2079</fullName>
    </submittedName>
</protein>
<name>A0A2M9BFT1_9ACTN</name>
<feature type="transmembrane region" description="Helical" evidence="1">
    <location>
        <begin position="313"/>
        <end position="332"/>
    </location>
</feature>
<feature type="transmembrane region" description="Helical" evidence="1">
    <location>
        <begin position="158"/>
        <end position="173"/>
    </location>
</feature>
<evidence type="ECO:0000313" key="3">
    <source>
        <dbReference type="Proteomes" id="UP000230842"/>
    </source>
</evidence>
<feature type="transmembrane region" description="Helical" evidence="1">
    <location>
        <begin position="129"/>
        <end position="152"/>
    </location>
</feature>
<evidence type="ECO:0000313" key="2">
    <source>
        <dbReference type="EMBL" id="PJJ56792.1"/>
    </source>
</evidence>
<feature type="transmembrane region" description="Helical" evidence="1">
    <location>
        <begin position="213"/>
        <end position="233"/>
    </location>
</feature>
<gene>
    <name evidence="2" type="ORF">CLV56_1005</name>
</gene>
<feature type="transmembrane region" description="Helical" evidence="1">
    <location>
        <begin position="20"/>
        <end position="42"/>
    </location>
</feature>
<feature type="transmembrane region" description="Helical" evidence="1">
    <location>
        <begin position="273"/>
        <end position="293"/>
    </location>
</feature>
<reference evidence="2 3" key="1">
    <citation type="submission" date="2017-11" db="EMBL/GenBank/DDBJ databases">
        <title>Genomic Encyclopedia of Archaeal and Bacterial Type Strains, Phase II (KMG-II): From Individual Species to Whole Genera.</title>
        <authorList>
            <person name="Goeker M."/>
        </authorList>
    </citation>
    <scope>NUCLEOTIDE SEQUENCE [LARGE SCALE GENOMIC DNA]</scope>
    <source>
        <strain evidence="2 3">DSM 27763</strain>
    </source>
</reference>
<keyword evidence="1" id="KW-0812">Transmembrane</keyword>
<dbReference type="Pfam" id="PF09852">
    <property type="entry name" value="DUF2079"/>
    <property type="match status" value="1"/>
</dbReference>
<dbReference type="AlphaFoldDB" id="A0A2M9BFT1"/>
<dbReference type="RefSeq" id="WP_100414483.1">
    <property type="nucleotide sequence ID" value="NZ_PGEZ01000001.1"/>
</dbReference>
<keyword evidence="3" id="KW-1185">Reference proteome</keyword>
<keyword evidence="1" id="KW-1133">Transmembrane helix</keyword>
<organism evidence="2 3">
    <name type="scientific">Mumia flava</name>
    <dbReference type="NCBI Taxonomy" id="1348852"/>
    <lineage>
        <taxon>Bacteria</taxon>
        <taxon>Bacillati</taxon>
        <taxon>Actinomycetota</taxon>
        <taxon>Actinomycetes</taxon>
        <taxon>Propionibacteriales</taxon>
        <taxon>Nocardioidaceae</taxon>
        <taxon>Mumia</taxon>
    </lineage>
</organism>
<dbReference type="OrthoDB" id="5240834at2"/>
<sequence length="509" mass="54293">MTSTNSIDETLGARRRVGGLGALGPLLLAVLCGTAYATLSLLRFRRFETPSWDNAIFEQAIAGYARLSAPIVDIKGPGYNILGDHFSPITALVAPFYRAFPDGRTLLVAQAVLVALSVWVIARAAVRLLGLGGGMAVGIAYGLSFGIASAVWVDFHEVAFGALFLALAGVAYVERRWVAVMAWSLPLVLVKEDLGLTVFVIGCVLAVSGARRVGIATALFGLGGFLLTLYVLIPAFNPGGGYDYVGVIGADGAGGPGPWTTFWTGWDDKLPTLLLTFGITGFLALRSPWVLVAGPTLVWRFVGDNPYYWGTDWHYALVLMPVVFAAMLDAIVRLRGDGVSGPEDDEERASVAADQARTGVAADVDAQPEPIWSRWSPAWLRRYATHVPTLAAGIALVLVAQYPLARLVEPETWEASPRAAAAEEVLATVPEGASVETDIGLITHLVTDRTTYWTGTVGDAVPDWVVIDAQTGWGGQAPDAVAYAGQKHPGTTWELVLERDGYQVARRTS</sequence>
<dbReference type="EMBL" id="PGEZ01000001">
    <property type="protein sequence ID" value="PJJ56792.1"/>
    <property type="molecule type" value="Genomic_DNA"/>
</dbReference>